<evidence type="ECO:0000313" key="2">
    <source>
        <dbReference type="EMBL" id="CDW74425.1"/>
    </source>
</evidence>
<feature type="compositionally biased region" description="Polar residues" evidence="1">
    <location>
        <begin position="229"/>
        <end position="244"/>
    </location>
</feature>
<dbReference type="AlphaFoldDB" id="A0A077ZX16"/>
<feature type="compositionally biased region" description="Polar residues" evidence="1">
    <location>
        <begin position="979"/>
        <end position="1002"/>
    </location>
</feature>
<dbReference type="InParanoid" id="A0A077ZX16"/>
<evidence type="ECO:0000256" key="1">
    <source>
        <dbReference type="SAM" id="MobiDB-lite"/>
    </source>
</evidence>
<feature type="compositionally biased region" description="Basic and acidic residues" evidence="1">
    <location>
        <begin position="891"/>
        <end position="905"/>
    </location>
</feature>
<feature type="compositionally biased region" description="Polar residues" evidence="1">
    <location>
        <begin position="906"/>
        <end position="921"/>
    </location>
</feature>
<feature type="region of interest" description="Disordered" evidence="1">
    <location>
        <begin position="771"/>
        <end position="796"/>
    </location>
</feature>
<organism evidence="2 3">
    <name type="scientific">Stylonychia lemnae</name>
    <name type="common">Ciliate</name>
    <dbReference type="NCBI Taxonomy" id="5949"/>
    <lineage>
        <taxon>Eukaryota</taxon>
        <taxon>Sar</taxon>
        <taxon>Alveolata</taxon>
        <taxon>Ciliophora</taxon>
        <taxon>Intramacronucleata</taxon>
        <taxon>Spirotrichea</taxon>
        <taxon>Stichotrichia</taxon>
        <taxon>Sporadotrichida</taxon>
        <taxon>Oxytrichidae</taxon>
        <taxon>Stylonychinae</taxon>
        <taxon>Stylonychia</taxon>
    </lineage>
</organism>
<reference evidence="2 3" key="1">
    <citation type="submission" date="2014-06" db="EMBL/GenBank/DDBJ databases">
        <authorList>
            <person name="Swart Estienne"/>
        </authorList>
    </citation>
    <scope>NUCLEOTIDE SEQUENCE [LARGE SCALE GENOMIC DNA]</scope>
    <source>
        <strain evidence="2 3">130c</strain>
    </source>
</reference>
<name>A0A077ZX16_STYLE</name>
<keyword evidence="3" id="KW-1185">Reference proteome</keyword>
<protein>
    <submittedName>
        <fullName evidence="2">Uncharacterized protein</fullName>
    </submittedName>
</protein>
<sequence>MSITTTNNQISEFKQSLRKENKSPPLPPLKIVKKNKKDFGEISASMLRKGESLPDLLKNNPYVSPNMIKKSLLKIKDEQQSISISNIFKKNQNNLAKKSIKIERELLKISDESQHPISQTDSNIIFTFATSSSVNNKQQQQFIQIQDRKSRNIHNRSLKTLQPLDQSSTLKQKLSSSQSTDQLGEGEVQIPTTAQHGKFNQFQTLPPRQQTNLITKSSKNIKLDKIPGQTLSHANSSSNIRKTLNNSASSSNMSLQQAENGNLLQYQSQIQSEKLKARTQQLPTNVDSVDSKSITNLANDQPLEYDSLVDLAQNVKIEENSTSIKVQNKPPKPQIKQALAFLIKQEHKHQKTSLQPSVFGVTTIKNHIERYVKQNFNYSHFLYDLKSLNQSLDFASTNRETDQIVSQGMKDKILSQSYISNDMMNSIKSFDNRITAQLKNELFAHLQSPKIMKDLNLQQIPNQVDVSMQYEEQYEISERDKNQIQDCYEEESQNKQQIQNKNLMNVTDYVDLKLHDDDFNNNLKSQRIREQEIEKIFEIQIMNDNDRFQQQKTNQETQSSFIAPVQVLEIACQNSFIEEQKQFQSVNLQTSFTSNQKLTTPRNESNIIQFKIVSQKTPKNLNDQGTFMGHSFKRSMIDIIDEVQIPESKQSLNPLDFQNAVFELDIQNKSKTVHRKFERKRIFKNQFDFLFFCIDIYRDMLSTNQNNVLYRAVRQKILKIGLNAYQKYVEEKDKEFIIKSYKRNQYKEKMMQQFNQNAKPKKDIVNQKTEKNQVKENRQQQGTKLPPKPTSPVMAKKSEKQLTPIFEGFQDHDKFPPSRPSVTIQILNSEKKGSDTMPLYIGNDNTPKVKIQADDEISSIRNKNQNNPRISNSSAGSNFIDNLMFQLKKQYKDPDSGNQIKKDSSNSDLSQAFHQKESIISPQTRGYDNIVGIKSSQIQQDNSTIEIKYEIGEVIATASGSKKKSFNIIEDKYEDSMEGSEQSSRNIASRNQQKITPSSAIKTNSHMSIYYDELNSDEEEKERIDEVYEQDESSESKEKSPQTFRDRQIQDIKQPDFSIVAKALTRNKTKDLEIQVQKQHTTQSMKRVTQINTSGLMIKPFQSSISPITQKMPYHGSSDKIDQAVDETRELSKTNIVTQPRRMTLKPEDAISPNRLNLTLLKNKSPMALTKGLTIYSHQKSIISGKSQSPSGASQNGKPDLKTFVNVFQDLDATRQKQILKALEPHLKQAQNSQTGPLKLKTYADFVKQSSNASKQTINNSNSNIIQYQ</sequence>
<feature type="region of interest" description="Disordered" evidence="1">
    <location>
        <begin position="218"/>
        <end position="254"/>
    </location>
</feature>
<feature type="region of interest" description="Disordered" evidence="1">
    <location>
        <begin position="1014"/>
        <end position="1047"/>
    </location>
</feature>
<feature type="compositionally biased region" description="Low complexity" evidence="1">
    <location>
        <begin position="164"/>
        <end position="183"/>
    </location>
</feature>
<evidence type="ECO:0000313" key="3">
    <source>
        <dbReference type="Proteomes" id="UP000039865"/>
    </source>
</evidence>
<feature type="compositionally biased region" description="Polar residues" evidence="1">
    <location>
        <begin position="1"/>
        <end position="14"/>
    </location>
</feature>
<proteinExistence type="predicted"/>
<feature type="compositionally biased region" description="Basic and acidic residues" evidence="1">
    <location>
        <begin position="1034"/>
        <end position="1047"/>
    </location>
</feature>
<feature type="region of interest" description="Disordered" evidence="1">
    <location>
        <begin position="1"/>
        <end position="31"/>
    </location>
</feature>
<dbReference type="EMBL" id="CCKQ01003303">
    <property type="protein sequence ID" value="CDW74425.1"/>
    <property type="molecule type" value="Genomic_DNA"/>
</dbReference>
<dbReference type="Proteomes" id="UP000039865">
    <property type="component" value="Unassembled WGS sequence"/>
</dbReference>
<accession>A0A077ZX16</accession>
<gene>
    <name evidence="2" type="primary">Contig12078.g12916</name>
    <name evidence="2" type="ORF">STYLEM_3404</name>
</gene>
<feature type="region of interest" description="Disordered" evidence="1">
    <location>
        <begin position="163"/>
        <end position="185"/>
    </location>
</feature>
<feature type="region of interest" description="Disordered" evidence="1">
    <location>
        <begin position="891"/>
        <end position="921"/>
    </location>
</feature>
<feature type="compositionally biased region" description="Low complexity" evidence="1">
    <location>
        <begin position="245"/>
        <end position="254"/>
    </location>
</feature>
<feature type="region of interest" description="Disordered" evidence="1">
    <location>
        <begin position="975"/>
        <end position="1002"/>
    </location>
</feature>